<dbReference type="Proteomes" id="UP000198866">
    <property type="component" value="Unassembled WGS sequence"/>
</dbReference>
<name>A0A1H7EF56_9BURK</name>
<accession>A0A1H7EF56</accession>
<gene>
    <name evidence="1" type="ORF">SAMN05192539_105828</name>
</gene>
<dbReference type="EMBL" id="FNYE01000058">
    <property type="protein sequence ID" value="SEK12488.1"/>
    <property type="molecule type" value="Genomic_DNA"/>
</dbReference>
<keyword evidence="2" id="KW-1185">Reference proteome</keyword>
<proteinExistence type="predicted"/>
<protein>
    <submittedName>
        <fullName evidence="1">Uncharacterized protein</fullName>
    </submittedName>
</protein>
<dbReference type="AlphaFoldDB" id="A0A1H7EF56"/>
<reference evidence="2" key="1">
    <citation type="submission" date="2016-10" db="EMBL/GenBank/DDBJ databases">
        <authorList>
            <person name="Varghese N."/>
            <person name="Submissions S."/>
        </authorList>
    </citation>
    <scope>NUCLEOTIDE SEQUENCE [LARGE SCALE GENOMIC DNA]</scope>
    <source>
        <strain evidence="2">LMG 26031</strain>
    </source>
</reference>
<sequence>MRTSGGLNQHCLNSLRIVRPSYGNFRTALRTVPGRLLMRLRSSVELEYQLSATRSVRIDNLRFPFPLRWRAVRGRFRLSTARNAGDTTRSEVRLRAEQLFDICMTPDSSGAVTTNLAIDLGPFRPRLEPDWDELGRVYPYSRGFGLALVRSMFQSPYFPWDLRETAWALRTPPRSLQMTLFREGYSFDAALRRCRQLNTLLEKGDTMTGLSAVCVGREAPGIWKKESGNGRGYGVSPKS</sequence>
<evidence type="ECO:0000313" key="2">
    <source>
        <dbReference type="Proteomes" id="UP000198866"/>
    </source>
</evidence>
<organism evidence="1 2">
    <name type="scientific">Paraburkholderia diazotrophica</name>
    <dbReference type="NCBI Taxonomy" id="667676"/>
    <lineage>
        <taxon>Bacteria</taxon>
        <taxon>Pseudomonadati</taxon>
        <taxon>Pseudomonadota</taxon>
        <taxon>Betaproteobacteria</taxon>
        <taxon>Burkholderiales</taxon>
        <taxon>Burkholderiaceae</taxon>
        <taxon>Paraburkholderia</taxon>
    </lineage>
</organism>
<evidence type="ECO:0000313" key="1">
    <source>
        <dbReference type="EMBL" id="SEK12488.1"/>
    </source>
</evidence>